<dbReference type="EMBL" id="KN822998">
    <property type="protein sequence ID" value="KIO28184.1"/>
    <property type="molecule type" value="Genomic_DNA"/>
</dbReference>
<evidence type="ECO:0000313" key="4">
    <source>
        <dbReference type="Proteomes" id="UP000054248"/>
    </source>
</evidence>
<dbReference type="PROSITE" id="PS51471">
    <property type="entry name" value="FE2OG_OXY"/>
    <property type="match status" value="1"/>
</dbReference>
<gene>
    <name evidence="3" type="ORF">M407DRAFT_72209</name>
</gene>
<reference evidence="3 4" key="1">
    <citation type="submission" date="2014-04" db="EMBL/GenBank/DDBJ databases">
        <authorList>
            <consortium name="DOE Joint Genome Institute"/>
            <person name="Kuo A."/>
            <person name="Girlanda M."/>
            <person name="Perotto S."/>
            <person name="Kohler A."/>
            <person name="Nagy L.G."/>
            <person name="Floudas D."/>
            <person name="Copeland A."/>
            <person name="Barry K.W."/>
            <person name="Cichocki N."/>
            <person name="Veneault-Fourrey C."/>
            <person name="LaButti K."/>
            <person name="Lindquist E.A."/>
            <person name="Lipzen A."/>
            <person name="Lundell T."/>
            <person name="Morin E."/>
            <person name="Murat C."/>
            <person name="Sun H."/>
            <person name="Tunlid A."/>
            <person name="Henrissat B."/>
            <person name="Grigoriev I.V."/>
            <person name="Hibbett D.S."/>
            <person name="Martin F."/>
            <person name="Nordberg H.P."/>
            <person name="Cantor M.N."/>
            <person name="Hua S.X."/>
        </authorList>
    </citation>
    <scope>NUCLEOTIDE SEQUENCE [LARGE SCALE GENOMIC DNA]</scope>
    <source>
        <strain evidence="3 4">MUT 4182</strain>
    </source>
</reference>
<feature type="compositionally biased region" description="Low complexity" evidence="1">
    <location>
        <begin position="68"/>
        <end position="77"/>
    </location>
</feature>
<dbReference type="PANTHER" id="PTHR31212:SF4">
    <property type="entry name" value="ALPHA-KETOGLUTARATE-DEPENDENT DIOXYGENASE ALKB HOMOLOG 3"/>
    <property type="match status" value="1"/>
</dbReference>
<dbReference type="GO" id="GO:0051213">
    <property type="term" value="F:dioxygenase activity"/>
    <property type="evidence" value="ECO:0007669"/>
    <property type="project" value="InterPro"/>
</dbReference>
<dbReference type="Proteomes" id="UP000054248">
    <property type="component" value="Unassembled WGS sequence"/>
</dbReference>
<dbReference type="SUPFAM" id="SSF51197">
    <property type="entry name" value="Clavaminate synthase-like"/>
    <property type="match status" value="1"/>
</dbReference>
<dbReference type="PANTHER" id="PTHR31212">
    <property type="entry name" value="ALPHA-KETOGLUTARATE-DEPENDENT DIOXYGENASE ALKB HOMOLOG 3"/>
    <property type="match status" value="1"/>
</dbReference>
<dbReference type="GO" id="GO:0006307">
    <property type="term" value="P:DNA alkylation repair"/>
    <property type="evidence" value="ECO:0007669"/>
    <property type="project" value="InterPro"/>
</dbReference>
<reference evidence="4" key="2">
    <citation type="submission" date="2015-01" db="EMBL/GenBank/DDBJ databases">
        <title>Evolutionary Origins and Diversification of the Mycorrhizal Mutualists.</title>
        <authorList>
            <consortium name="DOE Joint Genome Institute"/>
            <consortium name="Mycorrhizal Genomics Consortium"/>
            <person name="Kohler A."/>
            <person name="Kuo A."/>
            <person name="Nagy L.G."/>
            <person name="Floudas D."/>
            <person name="Copeland A."/>
            <person name="Barry K.W."/>
            <person name="Cichocki N."/>
            <person name="Veneault-Fourrey C."/>
            <person name="LaButti K."/>
            <person name="Lindquist E.A."/>
            <person name="Lipzen A."/>
            <person name="Lundell T."/>
            <person name="Morin E."/>
            <person name="Murat C."/>
            <person name="Riley R."/>
            <person name="Ohm R."/>
            <person name="Sun H."/>
            <person name="Tunlid A."/>
            <person name="Henrissat B."/>
            <person name="Grigoriev I.V."/>
            <person name="Hibbett D.S."/>
            <person name="Martin F."/>
        </authorList>
    </citation>
    <scope>NUCLEOTIDE SEQUENCE [LARGE SCALE GENOMIC DNA]</scope>
    <source>
        <strain evidence="4">MUT 4182</strain>
    </source>
</reference>
<dbReference type="InterPro" id="IPR027450">
    <property type="entry name" value="AlkB-like"/>
</dbReference>
<feature type="domain" description="Fe2OG dioxygenase" evidence="2">
    <location>
        <begin position="283"/>
        <end position="412"/>
    </location>
</feature>
<dbReference type="Pfam" id="PF13532">
    <property type="entry name" value="2OG-FeII_Oxy_2"/>
    <property type="match status" value="1"/>
</dbReference>
<dbReference type="Gene3D" id="2.60.120.590">
    <property type="entry name" value="Alpha-ketoglutarate-dependent dioxygenase AlkB-like"/>
    <property type="match status" value="1"/>
</dbReference>
<dbReference type="OrthoDB" id="545910at2759"/>
<dbReference type="InterPro" id="IPR005123">
    <property type="entry name" value="Oxoglu/Fe-dep_dioxygenase_dom"/>
</dbReference>
<dbReference type="InterPro" id="IPR032854">
    <property type="entry name" value="ALKBH3"/>
</dbReference>
<dbReference type="InterPro" id="IPR037151">
    <property type="entry name" value="AlkB-like_sf"/>
</dbReference>
<dbReference type="AlphaFoldDB" id="A0A0C3QMQ0"/>
<name>A0A0C3QMQ0_9AGAM</name>
<sequence>MLQSLLNGLEVSQTELLEALLASDGDVQAAAAFLKEEGTSSAQSKGNRKRKRTASLTNWLQKPPSTPRPTTSSSSKSQSKKPSKKVKVDDLSDIEIDTAATPKPVKPPTPLTAAKILSGPNLASPPTPSPSKPIRLITDVLRPPTPSKPTLPKLPPLTLGTAALVAQHTPCTLQSSILPPELACRLFYKLLDEANAHWRRNKWFLVDRLVESPHLTSFYVRDHKSTEWDESAQYWYNGTVTTKPPAFPAELEEACRYVESVVNAELSKRKRNALEWGASSGWKANVAAANCYKGAREGVGFHSDQLTCKWSSYLGPYPTIASLSLGTERTFRLRETIPKEDQETRSARTFNISLPHNSLIIMHAGCQEHFKHTIPIIPGAGIDAFKPAFPNHPSAPVATYSERINVTFRFYRPDFAPSTTPRCKCNVPMTLRAQQKARGRLSVESGDAEMRYLWQCNGGTQNDGKGCGMTKVLDMKAEGRGPTLGDVYRGAEPEPLS</sequence>
<proteinExistence type="predicted"/>
<feature type="region of interest" description="Disordered" evidence="1">
    <location>
        <begin position="35"/>
        <end position="133"/>
    </location>
</feature>
<evidence type="ECO:0000256" key="1">
    <source>
        <dbReference type="SAM" id="MobiDB-lite"/>
    </source>
</evidence>
<dbReference type="HOGENOM" id="CLU_026011_1_0_1"/>
<dbReference type="STRING" id="1051891.A0A0C3QMQ0"/>
<protein>
    <recommendedName>
        <fullName evidence="2">Fe2OG dioxygenase domain-containing protein</fullName>
    </recommendedName>
</protein>
<evidence type="ECO:0000313" key="3">
    <source>
        <dbReference type="EMBL" id="KIO28184.1"/>
    </source>
</evidence>
<keyword evidence="4" id="KW-1185">Reference proteome</keyword>
<organism evidence="3 4">
    <name type="scientific">Tulasnella calospora MUT 4182</name>
    <dbReference type="NCBI Taxonomy" id="1051891"/>
    <lineage>
        <taxon>Eukaryota</taxon>
        <taxon>Fungi</taxon>
        <taxon>Dikarya</taxon>
        <taxon>Basidiomycota</taxon>
        <taxon>Agaricomycotina</taxon>
        <taxon>Agaricomycetes</taxon>
        <taxon>Cantharellales</taxon>
        <taxon>Tulasnellaceae</taxon>
        <taxon>Tulasnella</taxon>
    </lineage>
</organism>
<evidence type="ECO:0000259" key="2">
    <source>
        <dbReference type="PROSITE" id="PS51471"/>
    </source>
</evidence>
<accession>A0A0C3QMQ0</accession>